<name>A0A481Z3R0_9VIRU</name>
<organism evidence="1">
    <name type="scientific">Pithovirus LCPAC001</name>
    <dbReference type="NCBI Taxonomy" id="2506585"/>
    <lineage>
        <taxon>Viruses</taxon>
        <taxon>Pithoviruses</taxon>
    </lineage>
</organism>
<sequence>MEINYKYILTIDRFYINLLDLIDLIREILPKNHDKLKSVIILAKEYVKNLSSGEKETFIQNFISKSEPYWNDDIYNKKTNFFIKNGFIFFPSIGNGLKVINEIIGNEKIISNDDRDEVWEYIHSFVKQSIKYIHEKRKPTHVLYHNKYQKVYSEDFMDKIPLSIHAVKWDVSLTWTKE</sequence>
<protein>
    <submittedName>
        <fullName evidence="1">Uncharacterized protein</fullName>
    </submittedName>
</protein>
<dbReference type="EMBL" id="MK500434">
    <property type="protein sequence ID" value="QBK89678.1"/>
    <property type="molecule type" value="Genomic_DNA"/>
</dbReference>
<evidence type="ECO:0000313" key="1">
    <source>
        <dbReference type="EMBL" id="QBK89678.1"/>
    </source>
</evidence>
<gene>
    <name evidence="1" type="ORF">LCPAC001_01910</name>
</gene>
<accession>A0A481Z3R0</accession>
<proteinExistence type="predicted"/>
<reference evidence="1" key="1">
    <citation type="journal article" date="2019" name="MBio">
        <title>Virus Genomes from Deep Sea Sediments Expand the Ocean Megavirome and Support Independent Origins of Viral Gigantism.</title>
        <authorList>
            <person name="Backstrom D."/>
            <person name="Yutin N."/>
            <person name="Jorgensen S.L."/>
            <person name="Dharamshi J."/>
            <person name="Homa F."/>
            <person name="Zaremba-Niedwiedzka K."/>
            <person name="Spang A."/>
            <person name="Wolf Y.I."/>
            <person name="Koonin E.V."/>
            <person name="Ettema T.J."/>
        </authorList>
    </citation>
    <scope>NUCLEOTIDE SEQUENCE</scope>
</reference>